<gene>
    <name evidence="1" type="ORF">GALL_517380</name>
</gene>
<dbReference type="EMBL" id="MLJW01006423">
    <property type="protein sequence ID" value="OIQ66690.1"/>
    <property type="molecule type" value="Genomic_DNA"/>
</dbReference>
<accession>A0A1J5P661</accession>
<evidence type="ECO:0000313" key="1">
    <source>
        <dbReference type="EMBL" id="OIQ66690.1"/>
    </source>
</evidence>
<comment type="caution">
    <text evidence="1">The sequence shown here is derived from an EMBL/GenBank/DDBJ whole genome shotgun (WGS) entry which is preliminary data.</text>
</comment>
<organism evidence="1">
    <name type="scientific">mine drainage metagenome</name>
    <dbReference type="NCBI Taxonomy" id="410659"/>
    <lineage>
        <taxon>unclassified sequences</taxon>
        <taxon>metagenomes</taxon>
        <taxon>ecological metagenomes</taxon>
    </lineage>
</organism>
<sequence>MRLAAESAQHIDRIGIALGQGLAVANAHHLRAAAFVFSFLSGNVMQIFRMRGIGDVDDRGAVRLGLAGHWIDRVGNLVGPAVMSDIGDPAVALVMNGRLIGAAGLQVVVAHQFHVGGFGRSPDHLLLGKGAAAEDEKDRNTSCRFDVTVHVFPTQAVGTNLCWLIRQRLPQPIARAKTLP</sequence>
<reference evidence="1" key="1">
    <citation type="submission" date="2016-10" db="EMBL/GenBank/DDBJ databases">
        <title>Sequence of Gallionella enrichment culture.</title>
        <authorList>
            <person name="Poehlein A."/>
            <person name="Muehling M."/>
            <person name="Daniel R."/>
        </authorList>
    </citation>
    <scope>NUCLEOTIDE SEQUENCE</scope>
</reference>
<name>A0A1J5P661_9ZZZZ</name>
<proteinExistence type="predicted"/>
<protein>
    <submittedName>
        <fullName evidence="1">Uncharacterized protein</fullName>
    </submittedName>
</protein>
<dbReference type="AlphaFoldDB" id="A0A1J5P661"/>